<feature type="binding site" evidence="11">
    <location>
        <position position="137"/>
    </location>
    <ligand>
        <name>Zn(2+)</name>
        <dbReference type="ChEBI" id="CHEBI:29105"/>
    </ligand>
</feature>
<keyword evidence="13" id="KW-1185">Reference proteome</keyword>
<keyword evidence="6 11" id="KW-0862">Zinc</keyword>
<dbReference type="InterPro" id="IPR043135">
    <property type="entry name" value="Fur_C"/>
</dbReference>
<comment type="caution">
    <text evidence="12">The sequence shown here is derived from an EMBL/GenBank/DDBJ whole genome shotgun (WGS) entry which is preliminary data.</text>
</comment>
<dbReference type="GO" id="GO:1900376">
    <property type="term" value="P:regulation of secondary metabolite biosynthetic process"/>
    <property type="evidence" value="ECO:0007669"/>
    <property type="project" value="TreeGrafter"/>
</dbReference>
<evidence type="ECO:0000313" key="13">
    <source>
        <dbReference type="Proteomes" id="UP000011666"/>
    </source>
</evidence>
<comment type="cofactor">
    <cofactor evidence="11">
        <name>Zn(2+)</name>
        <dbReference type="ChEBI" id="CHEBI:29105"/>
    </cofactor>
    <text evidence="11">Binds 1 zinc ion per subunit.</text>
</comment>
<evidence type="ECO:0000256" key="1">
    <source>
        <dbReference type="ARBA" id="ARBA00004496"/>
    </source>
</evidence>
<gene>
    <name evidence="12" type="ORF">GS4_05_03570</name>
</gene>
<keyword evidence="3" id="KW-0963">Cytoplasm</keyword>
<evidence type="ECO:0000256" key="2">
    <source>
        <dbReference type="ARBA" id="ARBA00007957"/>
    </source>
</evidence>
<evidence type="ECO:0000256" key="10">
    <source>
        <dbReference type="ARBA" id="ARBA00023163"/>
    </source>
</evidence>
<dbReference type="Pfam" id="PF01475">
    <property type="entry name" value="FUR"/>
    <property type="match status" value="1"/>
</dbReference>
<dbReference type="OrthoDB" id="5242893at2"/>
<dbReference type="CDD" id="cd07153">
    <property type="entry name" value="Fur_like"/>
    <property type="match status" value="1"/>
</dbReference>
<feature type="binding site" evidence="11">
    <location>
        <position position="94"/>
    </location>
    <ligand>
        <name>Zn(2+)</name>
        <dbReference type="ChEBI" id="CHEBI:29105"/>
    </ligand>
</feature>
<evidence type="ECO:0000256" key="8">
    <source>
        <dbReference type="ARBA" id="ARBA00023015"/>
    </source>
</evidence>
<evidence type="ECO:0000256" key="5">
    <source>
        <dbReference type="ARBA" id="ARBA00022723"/>
    </source>
</evidence>
<dbReference type="GO" id="GO:0008270">
    <property type="term" value="F:zinc ion binding"/>
    <property type="evidence" value="ECO:0007669"/>
    <property type="project" value="TreeGrafter"/>
</dbReference>
<feature type="binding site" evidence="11">
    <location>
        <position position="134"/>
    </location>
    <ligand>
        <name>Zn(2+)</name>
        <dbReference type="ChEBI" id="CHEBI:29105"/>
    </ligand>
</feature>
<dbReference type="eggNOG" id="COG0735">
    <property type="taxonomic scope" value="Bacteria"/>
</dbReference>
<dbReference type="STRING" id="1223545.GS4_05_03570"/>
<evidence type="ECO:0000256" key="3">
    <source>
        <dbReference type="ARBA" id="ARBA00022490"/>
    </source>
</evidence>
<evidence type="ECO:0000256" key="11">
    <source>
        <dbReference type="PIRSR" id="PIRSR602481-1"/>
    </source>
</evidence>
<keyword evidence="9" id="KW-0238">DNA-binding</keyword>
<dbReference type="GO" id="GO:0045892">
    <property type="term" value="P:negative regulation of DNA-templated transcription"/>
    <property type="evidence" value="ECO:0007669"/>
    <property type="project" value="TreeGrafter"/>
</dbReference>
<dbReference type="Gene3D" id="1.10.10.10">
    <property type="entry name" value="Winged helix-like DNA-binding domain superfamily/Winged helix DNA-binding domain"/>
    <property type="match status" value="1"/>
</dbReference>
<evidence type="ECO:0000256" key="9">
    <source>
        <dbReference type="ARBA" id="ARBA00023125"/>
    </source>
</evidence>
<feature type="binding site" evidence="11">
    <location>
        <position position="97"/>
    </location>
    <ligand>
        <name>Zn(2+)</name>
        <dbReference type="ChEBI" id="CHEBI:29105"/>
    </ligand>
</feature>
<dbReference type="AlphaFoldDB" id="M0QEW9"/>
<accession>M0QEW9</accession>
<dbReference type="RefSeq" id="WP_007618019.1">
    <property type="nucleotide sequence ID" value="NZ_BANX01000005.1"/>
</dbReference>
<dbReference type="Proteomes" id="UP000011666">
    <property type="component" value="Unassembled WGS sequence"/>
</dbReference>
<dbReference type="PANTHER" id="PTHR33202">
    <property type="entry name" value="ZINC UPTAKE REGULATION PROTEIN"/>
    <property type="match status" value="1"/>
</dbReference>
<dbReference type="EMBL" id="BANX01000005">
    <property type="protein sequence ID" value="GAC67143.1"/>
    <property type="molecule type" value="Genomic_DNA"/>
</dbReference>
<name>M0QEW9_9ACTN</name>
<keyword evidence="4" id="KW-0678">Repressor</keyword>
<dbReference type="InterPro" id="IPR036388">
    <property type="entry name" value="WH-like_DNA-bd_sf"/>
</dbReference>
<dbReference type="PANTHER" id="PTHR33202:SF18">
    <property type="entry name" value="TRANSCRIPTIONAL REGULATOR FURA"/>
    <property type="match status" value="1"/>
</dbReference>
<organism evidence="12 13">
    <name type="scientific">Gordonia soli NBRC 108243</name>
    <dbReference type="NCBI Taxonomy" id="1223545"/>
    <lineage>
        <taxon>Bacteria</taxon>
        <taxon>Bacillati</taxon>
        <taxon>Actinomycetota</taxon>
        <taxon>Actinomycetes</taxon>
        <taxon>Mycobacteriales</taxon>
        <taxon>Gordoniaceae</taxon>
        <taxon>Gordonia</taxon>
    </lineage>
</organism>
<dbReference type="GO" id="GO:0003700">
    <property type="term" value="F:DNA-binding transcription factor activity"/>
    <property type="evidence" value="ECO:0007669"/>
    <property type="project" value="InterPro"/>
</dbReference>
<protein>
    <submittedName>
        <fullName evidence="12">Putative Fur family transcriptional regulator</fullName>
    </submittedName>
</protein>
<evidence type="ECO:0000256" key="4">
    <source>
        <dbReference type="ARBA" id="ARBA00022491"/>
    </source>
</evidence>
<proteinExistence type="inferred from homology"/>
<dbReference type="InterPro" id="IPR036390">
    <property type="entry name" value="WH_DNA-bd_sf"/>
</dbReference>
<dbReference type="SUPFAM" id="SSF46785">
    <property type="entry name" value="Winged helix' DNA-binding domain"/>
    <property type="match status" value="1"/>
</dbReference>
<keyword evidence="7" id="KW-0408">Iron</keyword>
<dbReference type="GO" id="GO:0000976">
    <property type="term" value="F:transcription cis-regulatory region binding"/>
    <property type="evidence" value="ECO:0007669"/>
    <property type="project" value="TreeGrafter"/>
</dbReference>
<dbReference type="InterPro" id="IPR002481">
    <property type="entry name" value="FUR"/>
</dbReference>
<sequence>MTEPLTPVQQLRAAGLRVTAPRLAVLEILTAHPHSTAEFVATGVREQLGGVSTQTVYDVLRACTERGLLRRIEPAGSPVRYETRTGDNHHHLVCRGCGVIADVDCVVGAAPCLAPDDEHEFTVEEAEVTFWGLCATCRAQQSVSE</sequence>
<comment type="similarity">
    <text evidence="2">Belongs to the Fur family.</text>
</comment>
<evidence type="ECO:0000256" key="6">
    <source>
        <dbReference type="ARBA" id="ARBA00022833"/>
    </source>
</evidence>
<evidence type="ECO:0000313" key="12">
    <source>
        <dbReference type="EMBL" id="GAC67143.1"/>
    </source>
</evidence>
<keyword evidence="8" id="KW-0805">Transcription regulation</keyword>
<reference evidence="12 13" key="1">
    <citation type="submission" date="2013-01" db="EMBL/GenBank/DDBJ databases">
        <title>Whole genome shotgun sequence of Gordonia soli NBRC 108243.</title>
        <authorList>
            <person name="Isaki-Nakamura S."/>
            <person name="Hosoyama A."/>
            <person name="Tsuchikane K."/>
            <person name="Ando Y."/>
            <person name="Baba S."/>
            <person name="Ohji S."/>
            <person name="Hamada M."/>
            <person name="Tamura T."/>
            <person name="Yamazoe A."/>
            <person name="Yamazaki S."/>
            <person name="Fujita N."/>
        </authorList>
    </citation>
    <scope>NUCLEOTIDE SEQUENCE [LARGE SCALE GENOMIC DNA]</scope>
    <source>
        <strain evidence="12 13">NBRC 108243</strain>
    </source>
</reference>
<dbReference type="Gene3D" id="3.30.1490.190">
    <property type="match status" value="1"/>
</dbReference>
<evidence type="ECO:0000256" key="7">
    <source>
        <dbReference type="ARBA" id="ARBA00023004"/>
    </source>
</evidence>
<keyword evidence="10" id="KW-0804">Transcription</keyword>
<comment type="subcellular location">
    <subcellularLocation>
        <location evidence="1">Cytoplasm</location>
    </subcellularLocation>
</comment>
<keyword evidence="5 11" id="KW-0479">Metal-binding</keyword>
<dbReference type="GO" id="GO:0005737">
    <property type="term" value="C:cytoplasm"/>
    <property type="evidence" value="ECO:0007669"/>
    <property type="project" value="UniProtKB-SubCell"/>
</dbReference>